<gene>
    <name evidence="4" type="ORF">GGR95_001139</name>
</gene>
<proteinExistence type="predicted"/>
<dbReference type="InterPro" id="IPR016181">
    <property type="entry name" value="Acyl_CoA_acyltransferase"/>
</dbReference>
<accession>A0A7W6GZ39</accession>
<comment type="caution">
    <text evidence="4">The sequence shown here is derived from an EMBL/GenBank/DDBJ whole genome shotgun (WGS) entry which is preliminary data.</text>
</comment>
<name>A0A7W6GZ39_9RHOB</name>
<dbReference type="EC" id="2.3.1.183" evidence="4"/>
<reference evidence="4 5" key="1">
    <citation type="submission" date="2020-08" db="EMBL/GenBank/DDBJ databases">
        <title>Genomic Encyclopedia of Type Strains, Phase IV (KMG-IV): sequencing the most valuable type-strain genomes for metagenomic binning, comparative biology and taxonomic classification.</title>
        <authorList>
            <person name="Goeker M."/>
        </authorList>
    </citation>
    <scope>NUCLEOTIDE SEQUENCE [LARGE SCALE GENOMIC DNA]</scope>
    <source>
        <strain evidence="4 5">DSM 102234</strain>
    </source>
</reference>
<dbReference type="EMBL" id="JACIEI010000002">
    <property type="protein sequence ID" value="MBB3993511.1"/>
    <property type="molecule type" value="Genomic_DNA"/>
</dbReference>
<dbReference type="CDD" id="cd04301">
    <property type="entry name" value="NAT_SF"/>
    <property type="match status" value="1"/>
</dbReference>
<dbReference type="GO" id="GO:0102971">
    <property type="term" value="F:phosphinothricin N-acetyltransferase activity"/>
    <property type="evidence" value="ECO:0007669"/>
    <property type="project" value="UniProtKB-EC"/>
</dbReference>
<keyword evidence="1 4" id="KW-0808">Transferase</keyword>
<dbReference type="InterPro" id="IPR000182">
    <property type="entry name" value="GNAT_dom"/>
</dbReference>
<protein>
    <submittedName>
        <fullName evidence="4">Phosphinothricin acetyltransferase</fullName>
        <ecNumber evidence="4">2.3.1.183</ecNumber>
    </submittedName>
</protein>
<evidence type="ECO:0000259" key="3">
    <source>
        <dbReference type="PROSITE" id="PS51186"/>
    </source>
</evidence>
<dbReference type="PANTHER" id="PTHR43072:SF23">
    <property type="entry name" value="UPF0039 PROTEIN C11D3.02C"/>
    <property type="match status" value="1"/>
</dbReference>
<organism evidence="4 5">
    <name type="scientific">Sulfitobacter undariae</name>
    <dbReference type="NCBI Taxonomy" id="1563671"/>
    <lineage>
        <taxon>Bacteria</taxon>
        <taxon>Pseudomonadati</taxon>
        <taxon>Pseudomonadota</taxon>
        <taxon>Alphaproteobacteria</taxon>
        <taxon>Rhodobacterales</taxon>
        <taxon>Roseobacteraceae</taxon>
        <taxon>Sulfitobacter</taxon>
    </lineage>
</organism>
<keyword evidence="2 4" id="KW-0012">Acyltransferase</keyword>
<feature type="domain" description="N-acetyltransferase" evidence="3">
    <location>
        <begin position="1"/>
        <end position="137"/>
    </location>
</feature>
<dbReference type="PANTHER" id="PTHR43072">
    <property type="entry name" value="N-ACETYLTRANSFERASE"/>
    <property type="match status" value="1"/>
</dbReference>
<dbReference type="Pfam" id="PF13420">
    <property type="entry name" value="Acetyltransf_4"/>
    <property type="match status" value="1"/>
</dbReference>
<evidence type="ECO:0000313" key="4">
    <source>
        <dbReference type="EMBL" id="MBB3993511.1"/>
    </source>
</evidence>
<dbReference type="Proteomes" id="UP000530268">
    <property type="component" value="Unassembled WGS sequence"/>
</dbReference>
<evidence type="ECO:0000313" key="5">
    <source>
        <dbReference type="Proteomes" id="UP000530268"/>
    </source>
</evidence>
<evidence type="ECO:0000256" key="2">
    <source>
        <dbReference type="ARBA" id="ARBA00023315"/>
    </source>
</evidence>
<evidence type="ECO:0000256" key="1">
    <source>
        <dbReference type="ARBA" id="ARBA00022679"/>
    </source>
</evidence>
<dbReference type="Gene3D" id="3.40.630.30">
    <property type="match status" value="1"/>
</dbReference>
<dbReference type="PROSITE" id="PS51186">
    <property type="entry name" value="GNAT"/>
    <property type="match status" value="1"/>
</dbReference>
<dbReference type="AlphaFoldDB" id="A0A7W6GZ39"/>
<dbReference type="SUPFAM" id="SSF55729">
    <property type="entry name" value="Acyl-CoA N-acyltransferases (Nat)"/>
    <property type="match status" value="1"/>
</dbReference>
<keyword evidence="5" id="KW-1185">Reference proteome</keyword>
<sequence length="139" mass="15080">MIRDTTATFTTVEKSDEDLQTLMQTRSDAFLVADVDGGCVGFITWGAFRAGPGYVHTAEHSIITVPERGAGRALMNAAMVQAQSQGIHVMVAGISAENTVALAFHRRLGFAKTGHLPQVGRKDGRWIDLILMSRELLKP</sequence>